<dbReference type="EMBL" id="JAWDGP010003503">
    <property type="protein sequence ID" value="KAK3773842.1"/>
    <property type="molecule type" value="Genomic_DNA"/>
</dbReference>
<dbReference type="AlphaFoldDB" id="A0AAE0ZR59"/>
<sequence length="161" mass="17943">MFTVKSQGKLPYKSMVANSPMPYPVSSDCSRRIARIGDIRTLNGIGNFRIVYFRIGGILKAGIFRNRPDADRQLRIQTTHHSTNQASEQVKGPAANQKPGLKGVFLRISRVQPDFSGHSLLTVPPSPIIPLSLSLMCDKFQERQPPGRKAARLPHLQTPWT</sequence>
<accession>A0AAE0ZR59</accession>
<dbReference type="Proteomes" id="UP001283361">
    <property type="component" value="Unassembled WGS sequence"/>
</dbReference>
<comment type="caution">
    <text evidence="1">The sequence shown here is derived from an EMBL/GenBank/DDBJ whole genome shotgun (WGS) entry which is preliminary data.</text>
</comment>
<organism evidence="1 2">
    <name type="scientific">Elysia crispata</name>
    <name type="common">lettuce slug</name>
    <dbReference type="NCBI Taxonomy" id="231223"/>
    <lineage>
        <taxon>Eukaryota</taxon>
        <taxon>Metazoa</taxon>
        <taxon>Spiralia</taxon>
        <taxon>Lophotrochozoa</taxon>
        <taxon>Mollusca</taxon>
        <taxon>Gastropoda</taxon>
        <taxon>Heterobranchia</taxon>
        <taxon>Euthyneura</taxon>
        <taxon>Panpulmonata</taxon>
        <taxon>Sacoglossa</taxon>
        <taxon>Placobranchoidea</taxon>
        <taxon>Plakobranchidae</taxon>
        <taxon>Elysia</taxon>
    </lineage>
</organism>
<reference evidence="1" key="1">
    <citation type="journal article" date="2023" name="G3 (Bethesda)">
        <title>A reference genome for the long-term kleptoplast-retaining sea slug Elysia crispata morphotype clarki.</title>
        <authorList>
            <person name="Eastman K.E."/>
            <person name="Pendleton A.L."/>
            <person name="Shaikh M.A."/>
            <person name="Suttiyut T."/>
            <person name="Ogas R."/>
            <person name="Tomko P."/>
            <person name="Gavelis G."/>
            <person name="Widhalm J.R."/>
            <person name="Wisecaver J.H."/>
        </authorList>
    </citation>
    <scope>NUCLEOTIDE SEQUENCE</scope>
    <source>
        <strain evidence="1">ECLA1</strain>
    </source>
</reference>
<evidence type="ECO:0000313" key="1">
    <source>
        <dbReference type="EMBL" id="KAK3773842.1"/>
    </source>
</evidence>
<keyword evidence="2" id="KW-1185">Reference proteome</keyword>
<proteinExistence type="predicted"/>
<gene>
    <name evidence="1" type="ORF">RRG08_009789</name>
</gene>
<name>A0AAE0ZR59_9GAST</name>
<evidence type="ECO:0000313" key="2">
    <source>
        <dbReference type="Proteomes" id="UP001283361"/>
    </source>
</evidence>
<protein>
    <submittedName>
        <fullName evidence="1">Uncharacterized protein</fullName>
    </submittedName>
</protein>